<gene>
    <name evidence="1" type="ORF">PLOB_00034047</name>
</gene>
<evidence type="ECO:0000313" key="2">
    <source>
        <dbReference type="Proteomes" id="UP001159405"/>
    </source>
</evidence>
<organism evidence="1 2">
    <name type="scientific">Porites lobata</name>
    <dbReference type="NCBI Taxonomy" id="104759"/>
    <lineage>
        <taxon>Eukaryota</taxon>
        <taxon>Metazoa</taxon>
        <taxon>Cnidaria</taxon>
        <taxon>Anthozoa</taxon>
        <taxon>Hexacorallia</taxon>
        <taxon>Scleractinia</taxon>
        <taxon>Fungiina</taxon>
        <taxon>Poritidae</taxon>
        <taxon>Porites</taxon>
    </lineage>
</organism>
<protein>
    <submittedName>
        <fullName evidence="1">Uncharacterized protein</fullName>
    </submittedName>
</protein>
<dbReference type="EMBL" id="CALNXK010000046">
    <property type="protein sequence ID" value="CAH3129237.1"/>
    <property type="molecule type" value="Genomic_DNA"/>
</dbReference>
<evidence type="ECO:0000313" key="1">
    <source>
        <dbReference type="EMBL" id="CAH3129237.1"/>
    </source>
</evidence>
<name>A0ABN8P1X7_9CNID</name>
<accession>A0ABN8P1X7</accession>
<keyword evidence="2" id="KW-1185">Reference proteome</keyword>
<reference evidence="1 2" key="1">
    <citation type="submission" date="2022-05" db="EMBL/GenBank/DDBJ databases">
        <authorList>
            <consortium name="Genoscope - CEA"/>
            <person name="William W."/>
        </authorList>
    </citation>
    <scope>NUCLEOTIDE SEQUENCE [LARGE SCALE GENOMIC DNA]</scope>
</reference>
<sequence length="114" mass="12594">MPVTLTSLLTHVKDEVKRGGCAILLVVFKDEAEYEIFTLTTLLNAIKGDNKNAMNFGLISKNLLKKLGLNQRQVTFLICFKLAIIKSHLGKCSAILSSPMPPPQRPDVVKCVLK</sequence>
<comment type="caution">
    <text evidence="1">The sequence shown here is derived from an EMBL/GenBank/DDBJ whole genome shotgun (WGS) entry which is preliminary data.</text>
</comment>
<proteinExistence type="predicted"/>
<dbReference type="Proteomes" id="UP001159405">
    <property type="component" value="Unassembled WGS sequence"/>
</dbReference>